<dbReference type="Pfam" id="PF02645">
    <property type="entry name" value="DegV"/>
    <property type="match status" value="1"/>
</dbReference>
<keyword evidence="1" id="KW-0446">Lipid-binding</keyword>
<sequence>MGIKYIDAKRLRRILIGGAKWVKKHEDYLNELNVYPVPDGDTGSNMSMTLETMKNDIEGSTTKKSSMTEVIDVVEESVLMGARGNSGTILSQIITGFLRGIGDKKRLESADLAEALQSAKEVAYKAVDTPVEGTILTVIREVSEKAIEIKDGVETLDKMLEVLTTTAEEAVNKTPDLLPKLKEAGVVDSGAMGLYYFFIGISKALTEIDEIVSLEVTEKTFDSTLRDITHDPAEIKFRYCTEFIIRNADFDIDKFKEEILKLGDSAVFAQTSKKFKIHVHTNNPGQALELAVQHGDLEKIKIENMKLQNEGLISSEKEQTKIFVNPKPNFSKYSYVILADSLNLKEEFLALGADVVLLGGQSQNPSVQDVLNAIAKINSNKQIVILPNNKNVISTANIAAEKTEKSVLVVPTKTMMEGYFYLNSYFDTITNTKFNQEFNYSIEITKAVRDTNVDGLAIYKDDYIALVNTKIKHANKNLLDLVNEIKSMYISENTTNITVVEGKDKFEDVKSLLNMSKTKFILGEQENYQYYIYVENKPENMSEIAIVTDSACDLSEEDIKGLPIFITPIRLEAGGEHYKDGVNLTKDEFWNKLINEEAYFKSAQPSPKELMNLYTSLFNRGYKKIIALNISNALSGTFRTVKMVRSNLNRENDIIQIDTQLVSFPLGVLVKQAAEKAVLKHSVSEISTWAEKFKSKVKAYIVVEDLKYLERGGRITKMARSIGDFLNLKPVLTFSQGTLAVEKKVFGENSALNYLEKNIQEISRKHSIYIYTGFGGSSKQLDNINQILESTKGNNKVTIADKTTHIGATVGAHAGPIYAICMIPKLL</sequence>
<dbReference type="Gene3D" id="1.25.40.340">
    <property type="match status" value="1"/>
</dbReference>
<dbReference type="RefSeq" id="WP_067321796.1">
    <property type="nucleotide sequence ID" value="NZ_CBCRWS010000034.1"/>
</dbReference>
<proteinExistence type="predicted"/>
<feature type="domain" description="DhaL" evidence="2">
    <location>
        <begin position="9"/>
        <end position="203"/>
    </location>
</feature>
<dbReference type="Gene3D" id="3.30.1180.10">
    <property type="match status" value="1"/>
</dbReference>
<evidence type="ECO:0000259" key="2">
    <source>
        <dbReference type="PROSITE" id="PS51480"/>
    </source>
</evidence>
<dbReference type="Proteomes" id="UP000526184">
    <property type="component" value="Unassembled WGS sequence"/>
</dbReference>
<dbReference type="InterPro" id="IPR033470">
    <property type="entry name" value="FakA-like_C"/>
</dbReference>
<dbReference type="InterPro" id="IPR019986">
    <property type="entry name" value="YloV-like"/>
</dbReference>
<dbReference type="EMBL" id="JABMKT010000018">
    <property type="protein sequence ID" value="NYV27994.1"/>
    <property type="molecule type" value="Genomic_DNA"/>
</dbReference>
<dbReference type="PROSITE" id="PS51480">
    <property type="entry name" value="DHAL"/>
    <property type="match status" value="1"/>
</dbReference>
<dbReference type="SUPFAM" id="SSF101473">
    <property type="entry name" value="DhaL-like"/>
    <property type="match status" value="1"/>
</dbReference>
<dbReference type="Pfam" id="PF13684">
    <property type="entry name" value="FakA-like_C"/>
    <property type="match status" value="1"/>
</dbReference>
<dbReference type="InterPro" id="IPR036117">
    <property type="entry name" value="DhaL_dom_sf"/>
</dbReference>
<reference evidence="3 4" key="1">
    <citation type="submission" date="2020-05" db="EMBL/GenBank/DDBJ databases">
        <title>Streptobacillus felis strain LHL191014123.</title>
        <authorList>
            <person name="Fawzy A."/>
            <person name="Rau J."/>
            <person name="Risse K."/>
            <person name="Schauerte N."/>
            <person name="Geiger C."/>
            <person name="Blom J."/>
            <person name="Imirzalioglu C."/>
            <person name="Falgenhauer J."/>
            <person name="Bach A."/>
            <person name="Herden C."/>
            <person name="Eisenberg T."/>
        </authorList>
    </citation>
    <scope>NUCLEOTIDE SEQUENCE [LARGE SCALE GENOMIC DNA]</scope>
    <source>
        <strain evidence="3 4">LHL191014123</strain>
    </source>
</reference>
<dbReference type="SMART" id="SM01120">
    <property type="entry name" value="Dak2"/>
    <property type="match status" value="1"/>
</dbReference>
<name>A0A7Z0T8I9_9FUSO</name>
<dbReference type="SMART" id="SM01121">
    <property type="entry name" value="Dak1_2"/>
    <property type="match status" value="1"/>
</dbReference>
<gene>
    <name evidence="3" type="ORF">HP397_04090</name>
</gene>
<comment type="caution">
    <text evidence="3">The sequence shown here is derived from an EMBL/GenBank/DDBJ whole genome shotgun (WGS) entry which is preliminary data.</text>
</comment>
<dbReference type="GO" id="GO:0004371">
    <property type="term" value="F:glycerone kinase activity"/>
    <property type="evidence" value="ECO:0007669"/>
    <property type="project" value="InterPro"/>
</dbReference>
<evidence type="ECO:0000313" key="3">
    <source>
        <dbReference type="EMBL" id="NYV27994.1"/>
    </source>
</evidence>
<dbReference type="GO" id="GO:0008289">
    <property type="term" value="F:lipid binding"/>
    <property type="evidence" value="ECO:0007669"/>
    <property type="project" value="UniProtKB-KW"/>
</dbReference>
<dbReference type="Gene3D" id="3.40.50.10170">
    <property type="match status" value="1"/>
</dbReference>
<dbReference type="Pfam" id="PF02734">
    <property type="entry name" value="Dak2"/>
    <property type="match status" value="1"/>
</dbReference>
<accession>A0A7Z0T8I9</accession>
<dbReference type="GO" id="GO:0006071">
    <property type="term" value="P:glycerol metabolic process"/>
    <property type="evidence" value="ECO:0007669"/>
    <property type="project" value="InterPro"/>
</dbReference>
<dbReference type="InterPro" id="IPR048394">
    <property type="entry name" value="FakA-like_M"/>
</dbReference>
<dbReference type="Pfam" id="PF21645">
    <property type="entry name" value="FakA-like_M"/>
    <property type="match status" value="1"/>
</dbReference>
<dbReference type="PANTHER" id="PTHR33434">
    <property type="entry name" value="DEGV DOMAIN-CONTAINING PROTEIN DR_1986-RELATED"/>
    <property type="match status" value="1"/>
</dbReference>
<dbReference type="AlphaFoldDB" id="A0A7Z0T8I9"/>
<organism evidence="3 4">
    <name type="scientific">Streptobacillus felis</name>
    <dbReference type="NCBI Taxonomy" id="1384509"/>
    <lineage>
        <taxon>Bacteria</taxon>
        <taxon>Fusobacteriati</taxon>
        <taxon>Fusobacteriota</taxon>
        <taxon>Fusobacteriia</taxon>
        <taxon>Fusobacteriales</taxon>
        <taxon>Leptotrichiaceae</taxon>
        <taxon>Streptobacillus</taxon>
    </lineage>
</organism>
<protein>
    <submittedName>
        <fullName evidence="3">DegV family EDD domain-containing protein</fullName>
    </submittedName>
</protein>
<dbReference type="InterPro" id="IPR004007">
    <property type="entry name" value="DhaL_dom"/>
</dbReference>
<evidence type="ECO:0000256" key="1">
    <source>
        <dbReference type="ARBA" id="ARBA00023121"/>
    </source>
</evidence>
<dbReference type="InterPro" id="IPR050270">
    <property type="entry name" value="DegV_domain_contain"/>
</dbReference>
<dbReference type="OrthoDB" id="9760324at2"/>
<dbReference type="NCBIfam" id="TIGR00762">
    <property type="entry name" value="DegV"/>
    <property type="match status" value="1"/>
</dbReference>
<evidence type="ECO:0000313" key="4">
    <source>
        <dbReference type="Proteomes" id="UP000526184"/>
    </source>
</evidence>
<dbReference type="SUPFAM" id="SSF82549">
    <property type="entry name" value="DAK1/DegV-like"/>
    <property type="match status" value="1"/>
</dbReference>
<dbReference type="InterPro" id="IPR003797">
    <property type="entry name" value="DegV"/>
</dbReference>
<dbReference type="InterPro" id="IPR043168">
    <property type="entry name" value="DegV_C"/>
</dbReference>
<keyword evidence="4" id="KW-1185">Reference proteome</keyword>
<dbReference type="PROSITE" id="PS51482">
    <property type="entry name" value="DEGV"/>
    <property type="match status" value="1"/>
</dbReference>
<dbReference type="NCBIfam" id="TIGR03599">
    <property type="entry name" value="YloV"/>
    <property type="match status" value="1"/>
</dbReference>